<dbReference type="InterPro" id="IPR036397">
    <property type="entry name" value="RNaseH_sf"/>
</dbReference>
<evidence type="ECO:0000259" key="5">
    <source>
        <dbReference type="Pfam" id="PF07727"/>
    </source>
</evidence>
<feature type="domain" description="Retrovirus-related Pol polyprotein from transposon TNT 1-94-like beta-barrel" evidence="7">
    <location>
        <begin position="236"/>
        <end position="268"/>
    </location>
</feature>
<keyword evidence="2" id="KW-0479">Metal-binding</keyword>
<dbReference type="GO" id="GO:0006508">
    <property type="term" value="P:proteolysis"/>
    <property type="evidence" value="ECO:0007669"/>
    <property type="project" value="UniProtKB-KW"/>
</dbReference>
<feature type="compositionally biased region" description="Polar residues" evidence="4">
    <location>
        <begin position="541"/>
        <end position="558"/>
    </location>
</feature>
<evidence type="ECO:0000313" key="8">
    <source>
        <dbReference type="EMBL" id="GEU52995.1"/>
    </source>
</evidence>
<sequence>VTIGRKVSCFPPPYRGTFMPPKPDLVFHDAPNVNETTHTAVNVELSPTKPEKDLSHTHRPSAPIIEDWVSDSEDDSEAEIPQNAPSFVQPTEQVKPPRPSVKTIENSILAANHKTDIPKPKSHGNSRNRKTCFVCKSLTHLIKDSVLTKSKLVPLTATRPVTTAVSQTHVTRPRQAKPIVTEPYSPPRRHIHRSPSPKPSNFPPKVTTVKAPMVNAVKGVQGNRGNPRHTLKDKGVIDSGCSSHMTGNMSYLSDFEEINGGYVAFGGNPKGGKISGKDTECIVLSPEFKLPNENQLLLRVPRENNMYNVDLKNIVPSRDLTCLFAKATLDESNFWHRRLGHINFKTMIKLVKGKKREFSIPRTPQQNEIVEWKNRTLTEAAKTMLADSLLPIPFWAEAVNTACYVQNRVLVTKPHNKTPYELLLGRTPSIGFMRPFGYPVTILNTLNPLGKFDGKANEGFLVGYSVSKNNLMQKKQRKMFNNMCSFLYGLLVLKILNTDDDAAFGGYRNLSEEFEDFSYNSINEVNAADTPVPAVRQISTNSTNTFSSAGPSNTTVSPTHEKSSYMDPSQYPDDLNMSALEDITYSDDEEDVGAEADFTNLETNIAEKLLQFKMQKVWVLVDLPNRKRARGTKWVFRNKKDETGIVVRNKARLVAQGHTQEESIDYEEVFAPVARIEAIRGKIYQTLFIKKQKGDILLVQVYVDDIIFGSSNKDLCKAFEKLMKDKFQMSLMRELTFFLGLQVKQKSDEILSVKINM</sequence>
<feature type="region of interest" description="Disordered" evidence="4">
    <location>
        <begin position="541"/>
        <end position="567"/>
    </location>
</feature>
<feature type="domain" description="Reverse transcriptase Ty1/copia-type" evidence="5">
    <location>
        <begin position="685"/>
        <end position="750"/>
    </location>
</feature>
<dbReference type="GO" id="GO:0003676">
    <property type="term" value="F:nucleic acid binding"/>
    <property type="evidence" value="ECO:0007669"/>
    <property type="project" value="InterPro"/>
</dbReference>
<dbReference type="InterPro" id="IPR039537">
    <property type="entry name" value="Retrotran_Ty1/copia-like"/>
</dbReference>
<dbReference type="Pfam" id="PF22936">
    <property type="entry name" value="Pol_BBD"/>
    <property type="match status" value="1"/>
</dbReference>
<evidence type="ECO:0000256" key="4">
    <source>
        <dbReference type="SAM" id="MobiDB-lite"/>
    </source>
</evidence>
<gene>
    <name evidence="8" type="ORF">Tci_024973</name>
</gene>
<organism evidence="8">
    <name type="scientific">Tanacetum cinerariifolium</name>
    <name type="common">Dalmatian daisy</name>
    <name type="synonym">Chrysanthemum cinerariifolium</name>
    <dbReference type="NCBI Taxonomy" id="118510"/>
    <lineage>
        <taxon>Eukaryota</taxon>
        <taxon>Viridiplantae</taxon>
        <taxon>Streptophyta</taxon>
        <taxon>Embryophyta</taxon>
        <taxon>Tracheophyta</taxon>
        <taxon>Spermatophyta</taxon>
        <taxon>Magnoliopsida</taxon>
        <taxon>eudicotyledons</taxon>
        <taxon>Gunneridae</taxon>
        <taxon>Pentapetalae</taxon>
        <taxon>asterids</taxon>
        <taxon>campanulids</taxon>
        <taxon>Asterales</taxon>
        <taxon>Asteraceae</taxon>
        <taxon>Asteroideae</taxon>
        <taxon>Anthemideae</taxon>
        <taxon>Anthemidinae</taxon>
        <taxon>Tanacetum</taxon>
    </lineage>
</organism>
<feature type="domain" description="GAG-pre-integrase" evidence="6">
    <location>
        <begin position="306"/>
        <end position="354"/>
    </location>
</feature>
<feature type="non-terminal residue" evidence="8">
    <location>
        <position position="1"/>
    </location>
</feature>
<keyword evidence="3" id="KW-0378">Hydrolase</keyword>
<reference evidence="8" key="1">
    <citation type="journal article" date="2019" name="Sci. Rep.">
        <title>Draft genome of Tanacetum cinerariifolium, the natural source of mosquito coil.</title>
        <authorList>
            <person name="Yamashiro T."/>
            <person name="Shiraishi A."/>
            <person name="Satake H."/>
            <person name="Nakayama K."/>
        </authorList>
    </citation>
    <scope>NUCLEOTIDE SEQUENCE</scope>
</reference>
<evidence type="ECO:0000256" key="1">
    <source>
        <dbReference type="ARBA" id="ARBA00022670"/>
    </source>
</evidence>
<dbReference type="EMBL" id="BKCJ010003104">
    <property type="protein sequence ID" value="GEU52995.1"/>
    <property type="molecule type" value="Genomic_DNA"/>
</dbReference>
<evidence type="ECO:0000256" key="2">
    <source>
        <dbReference type="ARBA" id="ARBA00022723"/>
    </source>
</evidence>
<comment type="caution">
    <text evidence="8">The sequence shown here is derived from an EMBL/GenBank/DDBJ whole genome shotgun (WGS) entry which is preliminary data.</text>
</comment>
<dbReference type="Pfam" id="PF13976">
    <property type="entry name" value="gag_pre-integrs"/>
    <property type="match status" value="1"/>
</dbReference>
<dbReference type="Gene3D" id="3.30.420.10">
    <property type="entry name" value="Ribonuclease H-like superfamily/Ribonuclease H"/>
    <property type="match status" value="1"/>
</dbReference>
<dbReference type="GO" id="GO:0008233">
    <property type="term" value="F:peptidase activity"/>
    <property type="evidence" value="ECO:0007669"/>
    <property type="project" value="UniProtKB-KW"/>
</dbReference>
<evidence type="ECO:0000259" key="6">
    <source>
        <dbReference type="Pfam" id="PF13976"/>
    </source>
</evidence>
<dbReference type="GO" id="GO:0046872">
    <property type="term" value="F:metal ion binding"/>
    <property type="evidence" value="ECO:0007669"/>
    <property type="project" value="UniProtKB-KW"/>
</dbReference>
<dbReference type="SUPFAM" id="SSF53098">
    <property type="entry name" value="Ribonuclease H-like"/>
    <property type="match status" value="1"/>
</dbReference>
<proteinExistence type="predicted"/>
<dbReference type="InterPro" id="IPR054722">
    <property type="entry name" value="PolX-like_BBD"/>
</dbReference>
<feature type="domain" description="Reverse transcriptase Ty1/copia-type" evidence="5">
    <location>
        <begin position="616"/>
        <end position="680"/>
    </location>
</feature>
<accession>A0A6L2KY89</accession>
<evidence type="ECO:0000259" key="7">
    <source>
        <dbReference type="Pfam" id="PF22936"/>
    </source>
</evidence>
<dbReference type="PANTHER" id="PTHR42648">
    <property type="entry name" value="TRANSPOSASE, PUTATIVE-RELATED"/>
    <property type="match status" value="1"/>
</dbReference>
<evidence type="ECO:0000256" key="3">
    <source>
        <dbReference type="ARBA" id="ARBA00022801"/>
    </source>
</evidence>
<dbReference type="InterPro" id="IPR013103">
    <property type="entry name" value="RVT_2"/>
</dbReference>
<dbReference type="AlphaFoldDB" id="A0A6L2KY89"/>
<dbReference type="InterPro" id="IPR012337">
    <property type="entry name" value="RNaseH-like_sf"/>
</dbReference>
<name>A0A6L2KY89_TANCI</name>
<dbReference type="PANTHER" id="PTHR42648:SF32">
    <property type="entry name" value="RIBONUCLEASE H-LIKE DOMAIN, GAG-PRE-INTEGRASE DOMAIN PROTEIN-RELATED"/>
    <property type="match status" value="1"/>
</dbReference>
<dbReference type="Pfam" id="PF07727">
    <property type="entry name" value="RVT_2"/>
    <property type="match status" value="2"/>
</dbReference>
<dbReference type="InterPro" id="IPR025724">
    <property type="entry name" value="GAG-pre-integrase_dom"/>
</dbReference>
<keyword evidence="1" id="KW-0645">Protease</keyword>
<protein>
    <submittedName>
        <fullName evidence="8">Retrotransposon-related protein</fullName>
    </submittedName>
</protein>
<feature type="region of interest" description="Disordered" evidence="4">
    <location>
        <begin position="179"/>
        <end position="204"/>
    </location>
</feature>